<dbReference type="HOGENOM" id="CLU_599816_0_0_0"/>
<protein>
    <submittedName>
        <fullName evidence="2">Uncharacterized protein</fullName>
    </submittedName>
</protein>
<dbReference type="SUPFAM" id="SSF50969">
    <property type="entry name" value="YVTN repeat-like/Quinoprotein amine dehydrogenase"/>
    <property type="match status" value="1"/>
</dbReference>
<organism evidence="2 3">
    <name type="scientific">Thermomicrobium roseum (strain ATCC 27502 / DSM 5159 / P-2)</name>
    <dbReference type="NCBI Taxonomy" id="309801"/>
    <lineage>
        <taxon>Bacteria</taxon>
        <taxon>Pseudomonadati</taxon>
        <taxon>Thermomicrobiota</taxon>
        <taxon>Thermomicrobia</taxon>
        <taxon>Thermomicrobiales</taxon>
        <taxon>Thermomicrobiaceae</taxon>
        <taxon>Thermomicrobium</taxon>
    </lineage>
</organism>
<keyword evidence="3" id="KW-1185">Reference proteome</keyword>
<dbReference type="AlphaFoldDB" id="B9L3X8"/>
<dbReference type="InterPro" id="IPR015943">
    <property type="entry name" value="WD40/YVTN_repeat-like_dom_sf"/>
</dbReference>
<keyword evidence="1" id="KW-0472">Membrane</keyword>
<keyword evidence="1" id="KW-1133">Transmembrane helix</keyword>
<dbReference type="Proteomes" id="UP000000447">
    <property type="component" value="Plasmid unnamed"/>
</dbReference>
<accession>B9L3X8</accession>
<evidence type="ECO:0000313" key="3">
    <source>
        <dbReference type="Proteomes" id="UP000000447"/>
    </source>
</evidence>
<proteinExistence type="predicted"/>
<keyword evidence="1" id="KW-0812">Transmembrane</keyword>
<dbReference type="InterPro" id="IPR011044">
    <property type="entry name" value="Quino_amine_DH_bsu"/>
</dbReference>
<name>B9L3X8_THERP</name>
<feature type="transmembrane region" description="Helical" evidence="1">
    <location>
        <begin position="40"/>
        <end position="60"/>
    </location>
</feature>
<dbReference type="RefSeq" id="WP_012642461.1">
    <property type="nucleotide sequence ID" value="NC_011961.1"/>
</dbReference>
<dbReference type="EMBL" id="CP001276">
    <property type="protein sequence ID" value="ACM06474.1"/>
    <property type="molecule type" value="Genomic_DNA"/>
</dbReference>
<gene>
    <name evidence="2" type="ordered locus">trd_A0492</name>
</gene>
<reference evidence="2 3" key="1">
    <citation type="journal article" date="2009" name="PLoS ONE">
        <title>Complete genome sequence of the aerobic CO-oxidizing thermophile Thermomicrobium roseum.</title>
        <authorList>
            <person name="Wu D."/>
            <person name="Raymond J."/>
            <person name="Wu M."/>
            <person name="Chatterji S."/>
            <person name="Ren Q."/>
            <person name="Graham J.E."/>
            <person name="Bryant D.A."/>
            <person name="Robb F."/>
            <person name="Colman A."/>
            <person name="Tallon L.J."/>
            <person name="Badger J.H."/>
            <person name="Madupu R."/>
            <person name="Ward N.L."/>
            <person name="Eisen J.A."/>
        </authorList>
    </citation>
    <scope>NUCLEOTIDE SEQUENCE [LARGE SCALE GENOMIC DNA]</scope>
    <source>
        <strain evidence="3">ATCC 27502 / DSM 5159 / P-2</strain>
        <plasmid evidence="2">unnamed</plasmid>
    </source>
</reference>
<sequence length="456" mass="48501">MSDITRAHPHRTGYGSRHSLLERLTTAMVSGVALRHPRHAITASAAALAVSLFLVFALAVPRSPAGLLNTAGNGAPDQSRPRLLTFAAEPADAMTGIFGSRLVLLDLSTGEVVDSYSDASDVSAAALSPAGDLVVLKRRELAGETWRDRLEVRRIPDWSLATVLPLDSGIPPVRALAREFPAAATEPPVLQRMVIAPSGKWAAAWLTSTTGSLPGGGGSFVTWITTLDLAAGSWANWALPLPGAQAASLLALPDKLVVMSSGISSPRQPTVASLLLVDPATGRIEARQELAPLEWTAKPARHESTLVTYPSALPPALWGPQLVVVTEDLQGFVLDAETLAVHARYPALSESRRVGWRASVVGDRAALVGHDEVIILDLVRWSLDRAYPLPQLPENLWQPVGTDLERGVLWLTATSNGCLYQLSLDQGTLSEPLRCGLAAGWPHSTEGWPVSNAETP</sequence>
<geneLocation type="plasmid" evidence="3">
    <name>Tros</name>
</geneLocation>
<dbReference type="KEGG" id="tro:trd_A0492"/>
<keyword evidence="2" id="KW-0614">Plasmid</keyword>
<evidence type="ECO:0000313" key="2">
    <source>
        <dbReference type="EMBL" id="ACM06474.1"/>
    </source>
</evidence>
<evidence type="ECO:0000256" key="1">
    <source>
        <dbReference type="SAM" id="Phobius"/>
    </source>
</evidence>
<dbReference type="Gene3D" id="2.130.10.10">
    <property type="entry name" value="YVTN repeat-like/Quinoprotein amine dehydrogenase"/>
    <property type="match status" value="1"/>
</dbReference>